<accession>A0AAD6MYI9</accession>
<evidence type="ECO:0000256" key="3">
    <source>
        <dbReference type="ARBA" id="ARBA00022643"/>
    </source>
</evidence>
<keyword evidence="7" id="KW-1185">Reference proteome</keyword>
<feature type="domain" description="NADH:flavin oxidoreductase/NADH oxidase N-terminal" evidence="5">
    <location>
        <begin position="8"/>
        <end position="366"/>
    </location>
</feature>
<protein>
    <recommendedName>
        <fullName evidence="5">NADH:flavin oxidoreductase/NADH oxidase N-terminal domain-containing protein</fullName>
    </recommendedName>
</protein>
<evidence type="ECO:0000259" key="5">
    <source>
        <dbReference type="Pfam" id="PF00724"/>
    </source>
</evidence>
<keyword evidence="4" id="KW-0560">Oxidoreductase</keyword>
<keyword evidence="2" id="KW-0285">Flavoprotein</keyword>
<reference evidence="6" key="2">
    <citation type="submission" date="2023-01" db="EMBL/GenBank/DDBJ databases">
        <authorList>
            <person name="Petersen C."/>
        </authorList>
    </citation>
    <scope>NUCLEOTIDE SEQUENCE</scope>
    <source>
        <strain evidence="6">IBT 17514</strain>
    </source>
</reference>
<evidence type="ECO:0000256" key="2">
    <source>
        <dbReference type="ARBA" id="ARBA00022630"/>
    </source>
</evidence>
<organism evidence="6 7">
    <name type="scientific">Penicillium malachiteum</name>
    <dbReference type="NCBI Taxonomy" id="1324776"/>
    <lineage>
        <taxon>Eukaryota</taxon>
        <taxon>Fungi</taxon>
        <taxon>Dikarya</taxon>
        <taxon>Ascomycota</taxon>
        <taxon>Pezizomycotina</taxon>
        <taxon>Eurotiomycetes</taxon>
        <taxon>Eurotiomycetidae</taxon>
        <taxon>Eurotiales</taxon>
        <taxon>Aspergillaceae</taxon>
        <taxon>Penicillium</taxon>
    </lineage>
</organism>
<dbReference type="GO" id="GO:0010181">
    <property type="term" value="F:FMN binding"/>
    <property type="evidence" value="ECO:0007669"/>
    <property type="project" value="InterPro"/>
</dbReference>
<dbReference type="SUPFAM" id="SSF51395">
    <property type="entry name" value="FMN-linked oxidoreductases"/>
    <property type="match status" value="1"/>
</dbReference>
<dbReference type="InterPro" id="IPR051799">
    <property type="entry name" value="NADH_flavin_oxidoreductase"/>
</dbReference>
<evidence type="ECO:0000313" key="6">
    <source>
        <dbReference type="EMBL" id="KAJ5733451.1"/>
    </source>
</evidence>
<comment type="similarity">
    <text evidence="1">Belongs to the NADH:flavin oxidoreductase/NADH oxidase family.</text>
</comment>
<proteinExistence type="inferred from homology"/>
<evidence type="ECO:0000256" key="4">
    <source>
        <dbReference type="ARBA" id="ARBA00023002"/>
    </source>
</evidence>
<dbReference type="PANTHER" id="PTHR43656:SF2">
    <property type="entry name" value="BINDING OXIDOREDUCTASE, PUTATIVE (AFU_ORTHOLOGUE AFUA_2G08260)-RELATED"/>
    <property type="match status" value="1"/>
</dbReference>
<sequence length="425" mass="46279">MLSPLADPVKLPCGLVLPNRLSKAAMAERIARDNKPSKNLADAYEQWSRGGWGSILTGNVQVDVNHLGTPFDPALHSEYTGQTDLVAEWKAYADRCQKHGTPAIVQICHPGRQSFRGAGSRGIFGDTLAPSAVPMNLGDGLIERLLACLVWTTPREMSRADIEGVIRQFVDTARLMADAGFSGVEIHGAHGYLIDQFLNSKTNLRTDEYGGTPAKRARFVLEILTEIRKVVPATFCIGIKLNSADHSSATFEETMTQIGLLVDAGIDFMEISGGSYEDPVMMAHRDPQNETSEVNHEPKSKRTAAREAFFLEFAKEVRKRYPGLVLMLTGGFRSRVGAESAIRDGACDLVGIGRPAAVEPGFPLRLLDESIEDEEAVCYLNKAPTPFYARWLPRALIGAGAESSYYACQIQRLAKGLATIAPGLS</sequence>
<comment type="caution">
    <text evidence="6">The sequence shown here is derived from an EMBL/GenBank/DDBJ whole genome shotgun (WGS) entry which is preliminary data.</text>
</comment>
<dbReference type="GO" id="GO:0016491">
    <property type="term" value="F:oxidoreductase activity"/>
    <property type="evidence" value="ECO:0007669"/>
    <property type="project" value="UniProtKB-KW"/>
</dbReference>
<keyword evidence="3" id="KW-0288">FMN</keyword>
<dbReference type="CDD" id="cd04733">
    <property type="entry name" value="OYE_like_2_FMN"/>
    <property type="match status" value="1"/>
</dbReference>
<dbReference type="Pfam" id="PF00724">
    <property type="entry name" value="Oxidored_FMN"/>
    <property type="match status" value="1"/>
</dbReference>
<dbReference type="InterPro" id="IPR001155">
    <property type="entry name" value="OxRdtase_FMN_N"/>
</dbReference>
<dbReference type="EMBL" id="JAQJAN010000003">
    <property type="protein sequence ID" value="KAJ5733451.1"/>
    <property type="molecule type" value="Genomic_DNA"/>
</dbReference>
<gene>
    <name evidence="6" type="ORF">N7493_002237</name>
</gene>
<evidence type="ECO:0000256" key="1">
    <source>
        <dbReference type="ARBA" id="ARBA00005979"/>
    </source>
</evidence>
<dbReference type="PANTHER" id="PTHR43656">
    <property type="entry name" value="BINDING OXIDOREDUCTASE, PUTATIVE (AFU_ORTHOLOGUE AFUA_2G08260)-RELATED"/>
    <property type="match status" value="1"/>
</dbReference>
<name>A0AAD6MYI9_9EURO</name>
<dbReference type="InterPro" id="IPR013785">
    <property type="entry name" value="Aldolase_TIM"/>
</dbReference>
<evidence type="ECO:0000313" key="7">
    <source>
        <dbReference type="Proteomes" id="UP001215712"/>
    </source>
</evidence>
<dbReference type="AlphaFoldDB" id="A0AAD6MYI9"/>
<reference evidence="6" key="1">
    <citation type="journal article" date="2023" name="IMA Fungus">
        <title>Comparative genomic study of the Penicillium genus elucidates a diverse pangenome and 15 lateral gene transfer events.</title>
        <authorList>
            <person name="Petersen C."/>
            <person name="Sorensen T."/>
            <person name="Nielsen M.R."/>
            <person name="Sondergaard T.E."/>
            <person name="Sorensen J.L."/>
            <person name="Fitzpatrick D.A."/>
            <person name="Frisvad J.C."/>
            <person name="Nielsen K.L."/>
        </authorList>
    </citation>
    <scope>NUCLEOTIDE SEQUENCE</scope>
    <source>
        <strain evidence="6">IBT 17514</strain>
    </source>
</reference>
<dbReference type="Gene3D" id="3.20.20.70">
    <property type="entry name" value="Aldolase class I"/>
    <property type="match status" value="1"/>
</dbReference>
<dbReference type="Proteomes" id="UP001215712">
    <property type="component" value="Unassembled WGS sequence"/>
</dbReference>